<dbReference type="PANTHER" id="PTHR31635">
    <property type="entry name" value="REVERSE TRANSCRIPTASE DOMAIN-CONTAINING PROTEIN-RELATED"/>
    <property type="match status" value="1"/>
</dbReference>
<proteinExistence type="predicted"/>
<protein>
    <recommendedName>
        <fullName evidence="3">Reverse transcriptase domain-containing protein</fullName>
    </recommendedName>
</protein>
<sequence>MAWNCRGLNSSDDPTIPFLLWTIRKFSVKVLFLMETKANCNVISKVARMLNFGKYDYVEAPNYVGGLAIFLCPFVKLSVVKKSTNFILCKVADVIGQVLYEWDLLLFYGSPYIEIRERVWNSVDEVLNITCGRMLMLGDFNQVEYHSQKLGGSQNILGKEKFMLWRQKWKLVDIPFHGVNFTWCNNRTDKECIYERLDRGYATDEWYQIFPEASILNLPILVSDHSPIILETVTDKKKKGRVRKIKSWCLDMDKPKEIVAINWKVELDGSPMYKCYRKLQQIKYDMFSWCKEFQMANNIIWDDLMDICDNNQRQLQKYTHHNIWENIRQERKTREECFDKALIKLAYWKQRAKGKWTALGDSNTSFFFRCAKQRKTRNAIKMIQSDDGNRVSDSDGIKDVICKYFKNLFKADECVESMRIPDEVRNLIPKLDSQQIARLDENFTEQDVKTAVFQIGGLKAPGPDGIPAIFYHKAWEIIGKDITEAVLYVFRTGFILREWNQTLIALIPKVESPEKAAQFRPISLCNVIYKIISKCITNRLKVIMQQIVGPFQNAFVPKRYMGDNCLLAHEIMTYIKRKKKGLERYAILKVDMNKDMTG</sequence>
<dbReference type="InterPro" id="IPR036691">
    <property type="entry name" value="Endo/exonu/phosph_ase_sf"/>
</dbReference>
<evidence type="ECO:0000313" key="1">
    <source>
        <dbReference type="Proteomes" id="UP000813463"/>
    </source>
</evidence>
<evidence type="ECO:0008006" key="3">
    <source>
        <dbReference type="Google" id="ProtNLM"/>
    </source>
</evidence>
<evidence type="ECO:0000313" key="2">
    <source>
        <dbReference type="RefSeq" id="XP_056690187.1"/>
    </source>
</evidence>
<dbReference type="GeneID" id="110805296"/>
<dbReference type="SUPFAM" id="SSF56219">
    <property type="entry name" value="DNase I-like"/>
    <property type="match status" value="1"/>
</dbReference>
<dbReference type="Proteomes" id="UP000813463">
    <property type="component" value="Chromosome 1"/>
</dbReference>
<organism evidence="1 2">
    <name type="scientific">Spinacia oleracea</name>
    <name type="common">Spinach</name>
    <dbReference type="NCBI Taxonomy" id="3562"/>
    <lineage>
        <taxon>Eukaryota</taxon>
        <taxon>Viridiplantae</taxon>
        <taxon>Streptophyta</taxon>
        <taxon>Embryophyta</taxon>
        <taxon>Tracheophyta</taxon>
        <taxon>Spermatophyta</taxon>
        <taxon>Magnoliopsida</taxon>
        <taxon>eudicotyledons</taxon>
        <taxon>Gunneridae</taxon>
        <taxon>Pentapetalae</taxon>
        <taxon>Caryophyllales</taxon>
        <taxon>Chenopodiaceae</taxon>
        <taxon>Chenopodioideae</taxon>
        <taxon>Anserineae</taxon>
        <taxon>Spinacia</taxon>
    </lineage>
</organism>
<reference evidence="2" key="2">
    <citation type="submission" date="2025-08" db="UniProtKB">
        <authorList>
            <consortium name="RefSeq"/>
        </authorList>
    </citation>
    <scope>IDENTIFICATION</scope>
    <source>
        <tissue evidence="2">Leaf</tissue>
    </source>
</reference>
<dbReference type="PANTHER" id="PTHR31635:SF196">
    <property type="entry name" value="REVERSE TRANSCRIPTASE DOMAIN-CONTAINING PROTEIN-RELATED"/>
    <property type="match status" value="1"/>
</dbReference>
<accession>A0ABM3R3I9</accession>
<dbReference type="Gene3D" id="3.60.10.10">
    <property type="entry name" value="Endonuclease/exonuclease/phosphatase"/>
    <property type="match status" value="1"/>
</dbReference>
<name>A0ABM3R3I9_SPIOL</name>
<gene>
    <name evidence="2" type="primary">LOC110805296</name>
</gene>
<reference evidence="1" key="1">
    <citation type="journal article" date="2021" name="Nat. Commun.">
        <title>Genomic analyses provide insights into spinach domestication and the genetic basis of agronomic traits.</title>
        <authorList>
            <person name="Cai X."/>
            <person name="Sun X."/>
            <person name="Xu C."/>
            <person name="Sun H."/>
            <person name="Wang X."/>
            <person name="Ge C."/>
            <person name="Zhang Z."/>
            <person name="Wang Q."/>
            <person name="Fei Z."/>
            <person name="Jiao C."/>
            <person name="Wang Q."/>
        </authorList>
    </citation>
    <scope>NUCLEOTIDE SEQUENCE [LARGE SCALE GENOMIC DNA]</scope>
    <source>
        <strain evidence="1">cv. Varoflay</strain>
    </source>
</reference>
<keyword evidence="1" id="KW-1185">Reference proteome</keyword>
<dbReference type="RefSeq" id="XP_056690187.1">
    <property type="nucleotide sequence ID" value="XM_056834209.1"/>
</dbReference>